<dbReference type="RefSeq" id="XP_007415062.1">
    <property type="nucleotide sequence ID" value="XM_007415000.1"/>
</dbReference>
<feature type="compositionally biased region" description="Pro residues" evidence="2">
    <location>
        <begin position="12"/>
        <end position="23"/>
    </location>
</feature>
<dbReference type="eggNOG" id="ENOG502S225">
    <property type="taxonomic scope" value="Eukaryota"/>
</dbReference>
<feature type="compositionally biased region" description="Low complexity" evidence="2">
    <location>
        <begin position="34"/>
        <end position="49"/>
    </location>
</feature>
<feature type="region of interest" description="Disordered" evidence="2">
    <location>
        <begin position="1"/>
        <end position="92"/>
    </location>
</feature>
<dbReference type="InterPro" id="IPR052450">
    <property type="entry name" value="TRBD-Containing_Protein"/>
</dbReference>
<evidence type="ECO:0000313" key="5">
    <source>
        <dbReference type="Proteomes" id="UP000001072"/>
    </source>
</evidence>
<dbReference type="InterPro" id="IPR009057">
    <property type="entry name" value="Homeodomain-like_sf"/>
</dbReference>
<dbReference type="InterPro" id="IPR001005">
    <property type="entry name" value="SANT/Myb"/>
</dbReference>
<reference evidence="5" key="1">
    <citation type="journal article" date="2011" name="Proc. Natl. Acad. Sci. U.S.A.">
        <title>Obligate biotrophy features unraveled by the genomic analysis of rust fungi.</title>
        <authorList>
            <person name="Duplessis S."/>
            <person name="Cuomo C.A."/>
            <person name="Lin Y.-C."/>
            <person name="Aerts A."/>
            <person name="Tisserant E."/>
            <person name="Veneault-Fourrey C."/>
            <person name="Joly D.L."/>
            <person name="Hacquard S."/>
            <person name="Amselem J."/>
            <person name="Cantarel B.L."/>
            <person name="Chiu R."/>
            <person name="Coutinho P.M."/>
            <person name="Feau N."/>
            <person name="Field M."/>
            <person name="Frey P."/>
            <person name="Gelhaye E."/>
            <person name="Goldberg J."/>
            <person name="Grabherr M.G."/>
            <person name="Kodira C.D."/>
            <person name="Kohler A."/>
            <person name="Kuees U."/>
            <person name="Lindquist E.A."/>
            <person name="Lucas S.M."/>
            <person name="Mago R."/>
            <person name="Mauceli E."/>
            <person name="Morin E."/>
            <person name="Murat C."/>
            <person name="Pangilinan J.L."/>
            <person name="Park R."/>
            <person name="Pearson M."/>
            <person name="Quesneville H."/>
            <person name="Rouhier N."/>
            <person name="Sakthikumar S."/>
            <person name="Salamov A.A."/>
            <person name="Schmutz J."/>
            <person name="Selles B."/>
            <person name="Shapiro H."/>
            <person name="Tanguay P."/>
            <person name="Tuskan G.A."/>
            <person name="Henrissat B."/>
            <person name="Van de Peer Y."/>
            <person name="Rouze P."/>
            <person name="Ellis J.G."/>
            <person name="Dodds P.N."/>
            <person name="Schein J.E."/>
            <person name="Zhong S."/>
            <person name="Hamelin R.C."/>
            <person name="Grigoriev I.V."/>
            <person name="Szabo L.J."/>
            <person name="Martin F."/>
        </authorList>
    </citation>
    <scope>NUCLEOTIDE SEQUENCE [LARGE SCALE GENOMIC DNA]</scope>
    <source>
        <strain evidence="5">98AG31 / pathotype 3-4-7</strain>
    </source>
</reference>
<evidence type="ECO:0000256" key="1">
    <source>
        <dbReference type="ARBA" id="ARBA00023242"/>
    </source>
</evidence>
<dbReference type="CDD" id="cd11660">
    <property type="entry name" value="SANT_TRF"/>
    <property type="match status" value="2"/>
</dbReference>
<dbReference type="SMART" id="SM00717">
    <property type="entry name" value="SANT"/>
    <property type="match status" value="2"/>
</dbReference>
<feature type="compositionally biased region" description="Polar residues" evidence="2">
    <location>
        <begin position="153"/>
        <end position="168"/>
    </location>
</feature>
<keyword evidence="5" id="KW-1185">Reference proteome</keyword>
<dbReference type="Proteomes" id="UP000001072">
    <property type="component" value="Unassembled WGS sequence"/>
</dbReference>
<dbReference type="EMBL" id="GL883136">
    <property type="protein sequence ID" value="EGG01717.1"/>
    <property type="molecule type" value="Genomic_DNA"/>
</dbReference>
<evidence type="ECO:0000313" key="4">
    <source>
        <dbReference type="EMBL" id="EGG01717.1"/>
    </source>
</evidence>
<gene>
    <name evidence="4" type="ORF">MELLADRAFT_91966</name>
</gene>
<dbReference type="VEuPathDB" id="FungiDB:MELLADRAFT_91966"/>
<evidence type="ECO:0000259" key="3">
    <source>
        <dbReference type="PROSITE" id="PS50090"/>
    </source>
</evidence>
<feature type="region of interest" description="Disordered" evidence="2">
    <location>
        <begin position="437"/>
        <end position="458"/>
    </location>
</feature>
<dbReference type="PANTHER" id="PTHR46734">
    <property type="entry name" value="TELOMERIC REPEAT-BINDING FACTOR 1 TERF1"/>
    <property type="match status" value="1"/>
</dbReference>
<feature type="compositionally biased region" description="Pro residues" evidence="2">
    <location>
        <begin position="55"/>
        <end position="65"/>
    </location>
</feature>
<dbReference type="Gene3D" id="1.10.10.60">
    <property type="entry name" value="Homeodomain-like"/>
    <property type="match status" value="2"/>
</dbReference>
<feature type="compositionally biased region" description="Low complexity" evidence="2">
    <location>
        <begin position="675"/>
        <end position="690"/>
    </location>
</feature>
<feature type="domain" description="Myb-like" evidence="3">
    <location>
        <begin position="188"/>
        <end position="238"/>
    </location>
</feature>
<proteinExistence type="predicted"/>
<dbReference type="STRING" id="747676.F4S118"/>
<name>F4S118_MELLP</name>
<feature type="region of interest" description="Disordered" evidence="2">
    <location>
        <begin position="531"/>
        <end position="575"/>
    </location>
</feature>
<evidence type="ECO:0000256" key="2">
    <source>
        <dbReference type="SAM" id="MobiDB-lite"/>
    </source>
</evidence>
<dbReference type="GeneID" id="18936077"/>
<accession>F4S118</accession>
<dbReference type="PANTHER" id="PTHR46734:SF1">
    <property type="entry name" value="TELOMERIC REPEAT-BINDING FACTOR 1"/>
    <property type="match status" value="1"/>
</dbReference>
<organism evidence="5">
    <name type="scientific">Melampsora larici-populina (strain 98AG31 / pathotype 3-4-7)</name>
    <name type="common">Poplar leaf rust fungus</name>
    <dbReference type="NCBI Taxonomy" id="747676"/>
    <lineage>
        <taxon>Eukaryota</taxon>
        <taxon>Fungi</taxon>
        <taxon>Dikarya</taxon>
        <taxon>Basidiomycota</taxon>
        <taxon>Pucciniomycotina</taxon>
        <taxon>Pucciniomycetes</taxon>
        <taxon>Pucciniales</taxon>
        <taxon>Melampsoraceae</taxon>
        <taxon>Melampsora</taxon>
    </lineage>
</organism>
<feature type="region of interest" description="Disordered" evidence="2">
    <location>
        <begin position="144"/>
        <end position="189"/>
    </location>
</feature>
<feature type="domain" description="Myb-like" evidence="3">
    <location>
        <begin position="272"/>
        <end position="324"/>
    </location>
</feature>
<dbReference type="InParanoid" id="F4S118"/>
<dbReference type="AlphaFoldDB" id="F4S118"/>
<dbReference type="Pfam" id="PF00249">
    <property type="entry name" value="Myb_DNA-binding"/>
    <property type="match status" value="2"/>
</dbReference>
<dbReference type="SUPFAM" id="SSF46689">
    <property type="entry name" value="Homeodomain-like"/>
    <property type="match status" value="2"/>
</dbReference>
<sequence length="748" mass="82527">MESTGGNCPLTHPGPPPPPPTLPHPSSKSFHHLPSSQTTRRPRSNTTPNHRWTPPISPSYIPPNPSNLKYSHQSTSFETTTNPDTNKTFTSSTLGTIDHIRKKLSRPSLKREATSPVYLDDHTISIPSIVNNSTRRVAPCMSSRLRGGDSDVASISSQDEFEPNQNHQNQKEFKEKAVKEKKRKGIGQRNKWTKEETEALVRGCNTFAIGQWKAIRDNDPLLANRSPGDLKDRFRTYFPDAYRKHYPNAKTHISTRVRSLDSQGKSLFSEGAGRKERKQFTFEEDEALKKGYAKFGTAWSSIQRDPILSSRKATDLRDRFRNAFPDLYSAAAGYKSRSRKASASDVFSYLPNEGSSTTGPHGTFEAMDVPGLSIYPNRSYSQMRPDTRYEFPSLDFLKAHGANAFSDFREMIYGAGQLYDSQYAIGDRQMIIGAIPNHLTNNTTPRPNLTPRPNDTTPRPKLTLDQACTSSVVGDSVPNSAEGDEVALGLSNSITGSVFRPLHRTQSSMDLSQFSNLHLVDAHNLVSPTSSQFSGNGYHPMDQFDFPAPPDMTSSSGSPYLREAPNYSSPDLSLLPDPPNQAGTTIEGCYYPPGHLSDPSSSDWLPDFDIASQTFPSAFGCGQGIMNLADAESSVSSFHSSRSSMSDPLQLDEHDRVLYTVPQVNQSTYYDQVGNSNNSNSNNSNNNNNNGISTAANGVHETLFPGSDSSPLIDMTNDRSGLSTHFRSRLAFEETEPDHLVTSEGSFN</sequence>
<feature type="compositionally biased region" description="Low complexity" evidence="2">
    <location>
        <begin position="79"/>
        <end position="90"/>
    </location>
</feature>
<feature type="region of interest" description="Disordered" evidence="2">
    <location>
        <begin position="669"/>
        <end position="700"/>
    </location>
</feature>
<dbReference type="OrthoDB" id="608866at2759"/>
<feature type="compositionally biased region" description="Basic and acidic residues" evidence="2">
    <location>
        <begin position="169"/>
        <end position="178"/>
    </location>
</feature>
<dbReference type="HOGENOM" id="CLU_371745_0_0_1"/>
<feature type="compositionally biased region" description="Polar residues" evidence="2">
    <location>
        <begin position="68"/>
        <end position="78"/>
    </location>
</feature>
<keyword evidence="1" id="KW-0539">Nucleus</keyword>
<protein>
    <recommendedName>
        <fullName evidence="3">Myb-like domain-containing protein</fullName>
    </recommendedName>
</protein>
<dbReference type="KEGG" id="mlr:MELLADRAFT_91966"/>
<dbReference type="PROSITE" id="PS50090">
    <property type="entry name" value="MYB_LIKE"/>
    <property type="match status" value="2"/>
</dbReference>